<gene>
    <name evidence="2" type="ORF">roselon_00442</name>
</gene>
<keyword evidence="1" id="KW-1133">Transmembrane helix</keyword>
<protein>
    <submittedName>
        <fullName evidence="2">Uncharacterized protein</fullName>
    </submittedName>
</protein>
<evidence type="ECO:0000313" key="2">
    <source>
        <dbReference type="EMBL" id="AHM02887.1"/>
    </source>
</evidence>
<dbReference type="KEGG" id="red:roselon_00442"/>
<evidence type="ECO:0000256" key="1">
    <source>
        <dbReference type="SAM" id="Phobius"/>
    </source>
</evidence>
<dbReference type="STRING" id="1294273.roselon_00442"/>
<dbReference type="RefSeq" id="WP_156945699.1">
    <property type="nucleotide sequence ID" value="NZ_CP004372.1"/>
</dbReference>
<keyword evidence="1" id="KW-0812">Transmembrane</keyword>
<feature type="transmembrane region" description="Helical" evidence="1">
    <location>
        <begin position="6"/>
        <end position="26"/>
    </location>
</feature>
<dbReference type="EMBL" id="CP004372">
    <property type="protein sequence ID" value="AHM02887.1"/>
    <property type="molecule type" value="Genomic_DNA"/>
</dbReference>
<accession>W8RYH0</accession>
<reference evidence="2 3" key="1">
    <citation type="submission" date="2013-03" db="EMBL/GenBank/DDBJ databases">
        <authorList>
            <person name="Fiebig A."/>
            <person name="Goeker M."/>
            <person name="Klenk H.-P.P."/>
        </authorList>
    </citation>
    <scope>NUCLEOTIDE SEQUENCE [LARGE SCALE GENOMIC DNA]</scope>
    <source>
        <strain evidence="3">DSM 19469</strain>
    </source>
</reference>
<name>W8RYH0_9RHOB</name>
<keyword evidence="3" id="KW-1185">Reference proteome</keyword>
<evidence type="ECO:0000313" key="3">
    <source>
        <dbReference type="Proteomes" id="UP000019593"/>
    </source>
</evidence>
<dbReference type="OrthoDB" id="7872989at2"/>
<organism evidence="2 3">
    <name type="scientific">Roseicyclus elongatus DSM 19469</name>
    <dbReference type="NCBI Taxonomy" id="1294273"/>
    <lineage>
        <taxon>Bacteria</taxon>
        <taxon>Pseudomonadati</taxon>
        <taxon>Pseudomonadota</taxon>
        <taxon>Alphaproteobacteria</taxon>
        <taxon>Rhodobacterales</taxon>
        <taxon>Roseobacteraceae</taxon>
        <taxon>Roseicyclus</taxon>
    </lineage>
</organism>
<dbReference type="AlphaFoldDB" id="W8RYH0"/>
<proteinExistence type="predicted"/>
<feature type="transmembrane region" description="Helical" evidence="1">
    <location>
        <begin position="38"/>
        <end position="57"/>
    </location>
</feature>
<sequence>MTFDIAHALVTCVLIFLTIIGMERAGLYVPHKKGGPRFSWPLLLAIFVVVLIFNLIWP</sequence>
<dbReference type="HOGENOM" id="CLU_2951962_0_0_5"/>
<keyword evidence="1" id="KW-0472">Membrane</keyword>
<dbReference type="Proteomes" id="UP000019593">
    <property type="component" value="Chromosome"/>
</dbReference>